<name>A0A8I0KN13_9ACTN</name>
<gene>
    <name evidence="2" type="ORF">BJ975_000879</name>
    <name evidence="1" type="ORF">IDH50_16000</name>
</gene>
<dbReference type="RefSeq" id="WP_179424010.1">
    <property type="nucleotide sequence ID" value="NZ_BAAAMP010000003.1"/>
</dbReference>
<accession>A0A8I0KN13</accession>
<proteinExistence type="predicted"/>
<evidence type="ECO:0008006" key="5">
    <source>
        <dbReference type="Google" id="ProtNLM"/>
    </source>
</evidence>
<reference evidence="2 3" key="1">
    <citation type="submission" date="2020-07" db="EMBL/GenBank/DDBJ databases">
        <title>Sequencing the genomes of 1000 actinobacteria strains.</title>
        <authorList>
            <person name="Klenk H.-P."/>
        </authorList>
    </citation>
    <scope>NUCLEOTIDE SEQUENCE [LARGE SCALE GENOMIC DNA]</scope>
    <source>
        <strain evidence="2 3">DSM 19087</strain>
    </source>
</reference>
<evidence type="ECO:0000313" key="4">
    <source>
        <dbReference type="Proteomes" id="UP000659061"/>
    </source>
</evidence>
<dbReference type="EMBL" id="JACBZN010000001">
    <property type="protein sequence ID" value="NYI37504.1"/>
    <property type="molecule type" value="Genomic_DNA"/>
</dbReference>
<sequence length="133" mass="13247">MRTLPALLIALALAGCGGKEITAGDATVLVGERSSSGADALGGGTLELVGGCLGADGIVVIWPVGTDVVDEDPLTIDIPHLGELSLGDRVEVPGGMVLEHSSDTVPPGPLSIAGVTVPESCAEHDVFLARRGG</sequence>
<organism evidence="1 4">
    <name type="scientific">Aeromicrobium tamlense</name>
    <dbReference type="NCBI Taxonomy" id="375541"/>
    <lineage>
        <taxon>Bacteria</taxon>
        <taxon>Bacillati</taxon>
        <taxon>Actinomycetota</taxon>
        <taxon>Actinomycetes</taxon>
        <taxon>Propionibacteriales</taxon>
        <taxon>Nocardioidaceae</taxon>
        <taxon>Aeromicrobium</taxon>
    </lineage>
</organism>
<comment type="caution">
    <text evidence="1">The sequence shown here is derived from an EMBL/GenBank/DDBJ whole genome shotgun (WGS) entry which is preliminary data.</text>
</comment>
<evidence type="ECO:0000313" key="2">
    <source>
        <dbReference type="EMBL" id="NYI37504.1"/>
    </source>
</evidence>
<dbReference type="Proteomes" id="UP000587211">
    <property type="component" value="Unassembled WGS sequence"/>
</dbReference>
<reference evidence="1" key="2">
    <citation type="submission" date="2020-09" db="EMBL/GenBank/DDBJ databases">
        <title>Novel species in genus Aeromicrobium.</title>
        <authorList>
            <person name="Zhang G."/>
        </authorList>
    </citation>
    <scope>NUCLEOTIDE SEQUENCE</scope>
    <source>
        <strain evidence="1">SSW1-57</strain>
    </source>
</reference>
<dbReference type="EMBL" id="JACWMT010000003">
    <property type="protein sequence ID" value="MBD1271748.1"/>
    <property type="molecule type" value="Genomic_DNA"/>
</dbReference>
<dbReference type="Proteomes" id="UP000659061">
    <property type="component" value="Unassembled WGS sequence"/>
</dbReference>
<protein>
    <recommendedName>
        <fullName evidence="5">Lipoprotein</fullName>
    </recommendedName>
</protein>
<evidence type="ECO:0000313" key="1">
    <source>
        <dbReference type="EMBL" id="MBD1271748.1"/>
    </source>
</evidence>
<keyword evidence="3" id="KW-1185">Reference proteome</keyword>
<dbReference type="AlphaFoldDB" id="A0A8I0KN13"/>
<dbReference type="PROSITE" id="PS51257">
    <property type="entry name" value="PROKAR_LIPOPROTEIN"/>
    <property type="match status" value="1"/>
</dbReference>
<evidence type="ECO:0000313" key="3">
    <source>
        <dbReference type="Proteomes" id="UP000587211"/>
    </source>
</evidence>